<name>A0A542DZT0_9MICO</name>
<dbReference type="Gene3D" id="3.40.50.1010">
    <property type="entry name" value="5'-nuclease"/>
    <property type="match status" value="1"/>
</dbReference>
<keyword evidence="2" id="KW-1185">Reference proteome</keyword>
<sequence length="39" mass="4154">MTTDLWILATALALAAPVVTQDADVDVLSDLSELVVQRV</sequence>
<dbReference type="AlphaFoldDB" id="A0A542DZT0"/>
<dbReference type="Proteomes" id="UP000317893">
    <property type="component" value="Unassembled WGS sequence"/>
</dbReference>
<reference evidence="1 2" key="1">
    <citation type="submission" date="2019-06" db="EMBL/GenBank/DDBJ databases">
        <title>Sequencing the genomes of 1000 actinobacteria strains.</title>
        <authorList>
            <person name="Klenk H.-P."/>
        </authorList>
    </citation>
    <scope>NUCLEOTIDE SEQUENCE [LARGE SCALE GENOMIC DNA]</scope>
    <source>
        <strain evidence="1 2">DSM 18607</strain>
    </source>
</reference>
<organism evidence="1 2">
    <name type="scientific">Lapillicoccus jejuensis</name>
    <dbReference type="NCBI Taxonomy" id="402171"/>
    <lineage>
        <taxon>Bacteria</taxon>
        <taxon>Bacillati</taxon>
        <taxon>Actinomycetota</taxon>
        <taxon>Actinomycetes</taxon>
        <taxon>Micrococcales</taxon>
        <taxon>Intrasporangiaceae</taxon>
        <taxon>Lapillicoccus</taxon>
    </lineage>
</organism>
<dbReference type="EMBL" id="VFMN01000001">
    <property type="protein sequence ID" value="TQJ08602.1"/>
    <property type="molecule type" value="Genomic_DNA"/>
</dbReference>
<evidence type="ECO:0000313" key="2">
    <source>
        <dbReference type="Proteomes" id="UP000317893"/>
    </source>
</evidence>
<gene>
    <name evidence="1" type="ORF">FB458_1693</name>
</gene>
<protein>
    <recommendedName>
        <fullName evidence="3">PIN domain-containing protein</fullName>
    </recommendedName>
</protein>
<evidence type="ECO:0000313" key="1">
    <source>
        <dbReference type="EMBL" id="TQJ08602.1"/>
    </source>
</evidence>
<evidence type="ECO:0008006" key="3">
    <source>
        <dbReference type="Google" id="ProtNLM"/>
    </source>
</evidence>
<proteinExistence type="predicted"/>
<accession>A0A542DZT0</accession>
<comment type="caution">
    <text evidence="1">The sequence shown here is derived from an EMBL/GenBank/DDBJ whole genome shotgun (WGS) entry which is preliminary data.</text>
</comment>